<proteinExistence type="predicted"/>
<protein>
    <submittedName>
        <fullName evidence="1">Uncharacterized protein</fullName>
    </submittedName>
</protein>
<dbReference type="Proteomes" id="UP001156629">
    <property type="component" value="Unassembled WGS sequence"/>
</dbReference>
<accession>A0ABQ5WTX0</accession>
<sequence>MTPMRAVTCFFLGAALEAISLTFLAYIPYPEDKTEAKTNG</sequence>
<comment type="caution">
    <text evidence="1">The sequence shown here is derived from an EMBL/GenBank/DDBJ whole genome shotgun (WGS) entry which is preliminary data.</text>
</comment>
<name>A0ABQ5WTX0_9PROT</name>
<evidence type="ECO:0000313" key="2">
    <source>
        <dbReference type="Proteomes" id="UP001156629"/>
    </source>
</evidence>
<reference evidence="2" key="1">
    <citation type="journal article" date="2019" name="Int. J. Syst. Evol. Microbiol.">
        <title>The Global Catalogue of Microorganisms (GCM) 10K type strain sequencing project: providing services to taxonomists for standard genome sequencing and annotation.</title>
        <authorList>
            <consortium name="The Broad Institute Genomics Platform"/>
            <consortium name="The Broad Institute Genome Sequencing Center for Infectious Disease"/>
            <person name="Wu L."/>
            <person name="Ma J."/>
        </authorList>
    </citation>
    <scope>NUCLEOTIDE SEQUENCE [LARGE SCALE GENOMIC DNA]</scope>
    <source>
        <strain evidence="2">NBRC 3266</strain>
    </source>
</reference>
<gene>
    <name evidence="1" type="ORF">GCM10007870_24290</name>
</gene>
<organism evidence="1 2">
    <name type="scientific">Gluconobacter kondonii</name>
    <dbReference type="NCBI Taxonomy" id="941463"/>
    <lineage>
        <taxon>Bacteria</taxon>
        <taxon>Pseudomonadati</taxon>
        <taxon>Pseudomonadota</taxon>
        <taxon>Alphaproteobacteria</taxon>
        <taxon>Acetobacterales</taxon>
        <taxon>Acetobacteraceae</taxon>
        <taxon>Gluconobacter</taxon>
    </lineage>
</organism>
<keyword evidence="2" id="KW-1185">Reference proteome</keyword>
<evidence type="ECO:0000313" key="1">
    <source>
        <dbReference type="EMBL" id="GLQ66844.1"/>
    </source>
</evidence>
<dbReference type="EMBL" id="BSNV01000032">
    <property type="protein sequence ID" value="GLQ66844.1"/>
    <property type="molecule type" value="Genomic_DNA"/>
</dbReference>